<keyword evidence="4" id="KW-1185">Reference proteome</keyword>
<keyword evidence="2" id="KW-0732">Signal</keyword>
<dbReference type="Proteomes" id="UP001501455">
    <property type="component" value="Unassembled WGS sequence"/>
</dbReference>
<feature type="compositionally biased region" description="Basic and acidic residues" evidence="1">
    <location>
        <begin position="36"/>
        <end position="47"/>
    </location>
</feature>
<protein>
    <submittedName>
        <fullName evidence="3">Uncharacterized protein</fullName>
    </submittedName>
</protein>
<reference evidence="4" key="1">
    <citation type="journal article" date="2019" name="Int. J. Syst. Evol. Microbiol.">
        <title>The Global Catalogue of Microorganisms (GCM) 10K type strain sequencing project: providing services to taxonomists for standard genome sequencing and annotation.</title>
        <authorList>
            <consortium name="The Broad Institute Genomics Platform"/>
            <consortium name="The Broad Institute Genome Sequencing Center for Infectious Disease"/>
            <person name="Wu L."/>
            <person name="Ma J."/>
        </authorList>
    </citation>
    <scope>NUCLEOTIDE SEQUENCE [LARGE SCALE GENOMIC DNA]</scope>
    <source>
        <strain evidence="4">JCM 4816</strain>
    </source>
</reference>
<gene>
    <name evidence="3" type="ORF">GCM10019016_083380</name>
</gene>
<dbReference type="EMBL" id="BAAAXF010000058">
    <property type="protein sequence ID" value="GAA3501231.1"/>
    <property type="molecule type" value="Genomic_DNA"/>
</dbReference>
<evidence type="ECO:0000256" key="1">
    <source>
        <dbReference type="SAM" id="MobiDB-lite"/>
    </source>
</evidence>
<sequence length="109" mass="11234">MKPIRTRTARAIAVAIVAGSLALTGCSGNDNGGGKGKSDAKSQKDAAEQQDPVAYGDAAASTGPAEEVPRSQVRRFHQRLHAVGTCPTWTRLRSTSATPGSSPTWSTAA</sequence>
<feature type="chain" id="PRO_5045202894" evidence="2">
    <location>
        <begin position="23"/>
        <end position="109"/>
    </location>
</feature>
<evidence type="ECO:0000313" key="3">
    <source>
        <dbReference type="EMBL" id="GAA3501231.1"/>
    </source>
</evidence>
<feature type="region of interest" description="Disordered" evidence="1">
    <location>
        <begin position="24"/>
        <end position="70"/>
    </location>
</feature>
<accession>A0ABP6U0Q3</accession>
<evidence type="ECO:0000256" key="2">
    <source>
        <dbReference type="SAM" id="SignalP"/>
    </source>
</evidence>
<comment type="caution">
    <text evidence="3">The sequence shown here is derived from an EMBL/GenBank/DDBJ whole genome shotgun (WGS) entry which is preliminary data.</text>
</comment>
<feature type="signal peptide" evidence="2">
    <location>
        <begin position="1"/>
        <end position="22"/>
    </location>
</feature>
<evidence type="ECO:0000313" key="4">
    <source>
        <dbReference type="Proteomes" id="UP001501455"/>
    </source>
</evidence>
<organism evidence="3 4">
    <name type="scientific">Streptomyces prasinosporus</name>
    <dbReference type="NCBI Taxonomy" id="68256"/>
    <lineage>
        <taxon>Bacteria</taxon>
        <taxon>Bacillati</taxon>
        <taxon>Actinomycetota</taxon>
        <taxon>Actinomycetes</taxon>
        <taxon>Kitasatosporales</taxon>
        <taxon>Streptomycetaceae</taxon>
        <taxon>Streptomyces</taxon>
        <taxon>Streptomyces albogriseolus group</taxon>
    </lineage>
</organism>
<name>A0ABP6U0Q3_9ACTN</name>
<proteinExistence type="predicted"/>
<dbReference type="PROSITE" id="PS51257">
    <property type="entry name" value="PROKAR_LIPOPROTEIN"/>
    <property type="match status" value="1"/>
</dbReference>